<keyword evidence="2" id="KW-1185">Reference proteome</keyword>
<evidence type="ECO:0000313" key="2">
    <source>
        <dbReference type="Proteomes" id="UP000533900"/>
    </source>
</evidence>
<name>A0A842IXH3_9FLAO</name>
<comment type="caution">
    <text evidence="1">The sequence shown here is derived from an EMBL/GenBank/DDBJ whole genome shotgun (WGS) entry which is preliminary data.</text>
</comment>
<dbReference type="AlphaFoldDB" id="A0A842IXH3"/>
<proteinExistence type="predicted"/>
<dbReference type="PROSITE" id="PS51257">
    <property type="entry name" value="PROKAR_LIPOPROTEIN"/>
    <property type="match status" value="1"/>
</dbReference>
<reference evidence="1" key="1">
    <citation type="submission" date="2020-08" db="EMBL/GenBank/DDBJ databases">
        <title>Winogradskyella ouciana sp. nov., isolated from the hadal seawater of the Mariana Trench.</title>
        <authorList>
            <person name="He X."/>
        </authorList>
    </citation>
    <scope>NUCLEOTIDE SEQUENCE [LARGE SCALE GENOMIC DNA]</scope>
    <source>
        <strain evidence="1">KCTC 52348</strain>
    </source>
</reference>
<dbReference type="EMBL" id="JACLCP010000005">
    <property type="protein sequence ID" value="MBC2846396.1"/>
    <property type="molecule type" value="Genomic_DNA"/>
</dbReference>
<organism evidence="1 2">
    <name type="scientific">Winogradskyella flava</name>
    <dbReference type="NCBI Taxonomy" id="1884876"/>
    <lineage>
        <taxon>Bacteria</taxon>
        <taxon>Pseudomonadati</taxon>
        <taxon>Bacteroidota</taxon>
        <taxon>Flavobacteriia</taxon>
        <taxon>Flavobacteriales</taxon>
        <taxon>Flavobacteriaceae</taxon>
        <taxon>Winogradskyella</taxon>
    </lineage>
</organism>
<dbReference type="Proteomes" id="UP000533900">
    <property type="component" value="Unassembled WGS sequence"/>
</dbReference>
<dbReference type="RefSeq" id="WP_185790105.1">
    <property type="nucleotide sequence ID" value="NZ_JACLCP010000005.1"/>
</dbReference>
<gene>
    <name evidence="1" type="ORF">H7F21_14920</name>
</gene>
<protein>
    <submittedName>
        <fullName evidence="1">Uncharacterized protein</fullName>
    </submittedName>
</protein>
<sequence length="226" mass="26284">MKSLYLGLICLLFVLACKSEKKEPVLVEDQKELTIAEKIANAHGFENWKNVTEVKFTFKVDRDTIKGKGRSWVWKPKEDKVKMTAGETTVEYIRSQMDSTHMRTDRGFINDKYWLLVPFQLVWDTSATISEPKKAESPIHKEQLDMITILYANEGGYTPGDAYDIYYDDNYMIKEWVFRKGNSEEPSLSNTFENYKDFNGIKIAIDHKKDEGHWNLNFADVSITLE</sequence>
<evidence type="ECO:0000313" key="1">
    <source>
        <dbReference type="EMBL" id="MBC2846396.1"/>
    </source>
</evidence>
<accession>A0A842IXH3</accession>